<dbReference type="EMBL" id="CAAALY010252981">
    <property type="protein sequence ID" value="VEL36719.1"/>
    <property type="molecule type" value="Genomic_DNA"/>
</dbReference>
<organism evidence="2 3">
    <name type="scientific">Protopolystoma xenopodis</name>
    <dbReference type="NCBI Taxonomy" id="117903"/>
    <lineage>
        <taxon>Eukaryota</taxon>
        <taxon>Metazoa</taxon>
        <taxon>Spiralia</taxon>
        <taxon>Lophotrochozoa</taxon>
        <taxon>Platyhelminthes</taxon>
        <taxon>Monogenea</taxon>
        <taxon>Polyopisthocotylea</taxon>
        <taxon>Polystomatidea</taxon>
        <taxon>Polystomatidae</taxon>
        <taxon>Protopolystoma</taxon>
    </lineage>
</organism>
<dbReference type="AlphaFoldDB" id="A0A448XHL4"/>
<keyword evidence="1" id="KW-0812">Transmembrane</keyword>
<feature type="transmembrane region" description="Helical" evidence="1">
    <location>
        <begin position="12"/>
        <end position="33"/>
    </location>
</feature>
<evidence type="ECO:0000313" key="2">
    <source>
        <dbReference type="EMBL" id="VEL36719.1"/>
    </source>
</evidence>
<reference evidence="2" key="1">
    <citation type="submission" date="2018-11" db="EMBL/GenBank/DDBJ databases">
        <authorList>
            <consortium name="Pathogen Informatics"/>
        </authorList>
    </citation>
    <scope>NUCLEOTIDE SEQUENCE</scope>
</reference>
<feature type="transmembrane region" description="Helical" evidence="1">
    <location>
        <begin position="40"/>
        <end position="60"/>
    </location>
</feature>
<keyword evidence="3" id="KW-1185">Reference proteome</keyword>
<dbReference type="OrthoDB" id="377733at2759"/>
<sequence>MYGALLLFEDDFIHVVSITFTSLLLTELLMVAITIRTWHLVMLLSELLSLAIYIVALALLKSYFGKSGYCLFSASWSG</sequence>
<accession>A0A448XHL4</accession>
<evidence type="ECO:0000313" key="3">
    <source>
        <dbReference type="Proteomes" id="UP000784294"/>
    </source>
</evidence>
<name>A0A448XHL4_9PLAT</name>
<dbReference type="Proteomes" id="UP000784294">
    <property type="component" value="Unassembled WGS sequence"/>
</dbReference>
<gene>
    <name evidence="2" type="ORF">PXEA_LOCUS30159</name>
</gene>
<protein>
    <submittedName>
        <fullName evidence="2">Uncharacterized protein</fullName>
    </submittedName>
</protein>
<comment type="caution">
    <text evidence="2">The sequence shown here is derived from an EMBL/GenBank/DDBJ whole genome shotgun (WGS) entry which is preliminary data.</text>
</comment>
<keyword evidence="1" id="KW-0472">Membrane</keyword>
<keyword evidence="1" id="KW-1133">Transmembrane helix</keyword>
<proteinExistence type="predicted"/>
<evidence type="ECO:0000256" key="1">
    <source>
        <dbReference type="SAM" id="Phobius"/>
    </source>
</evidence>